<dbReference type="InterPro" id="IPR004113">
    <property type="entry name" value="FAD-bd_oxidored_4_C"/>
</dbReference>
<gene>
    <name evidence="6" type="ORF">XD66_1508</name>
</gene>
<dbReference type="Gene3D" id="3.30.43.10">
    <property type="entry name" value="Uridine Diphospho-n-acetylenolpyruvylglucosamine Reductase, domain 2"/>
    <property type="match status" value="1"/>
</dbReference>
<dbReference type="GO" id="GO:0016491">
    <property type="term" value="F:oxidoreductase activity"/>
    <property type="evidence" value="ECO:0007669"/>
    <property type="project" value="UniProtKB-KW"/>
</dbReference>
<dbReference type="InterPro" id="IPR016166">
    <property type="entry name" value="FAD-bd_PCMH"/>
</dbReference>
<keyword evidence="2" id="KW-0285">Flavoprotein</keyword>
<keyword evidence="3" id="KW-0274">FAD</keyword>
<dbReference type="AlphaFoldDB" id="A0A117LAP3"/>
<dbReference type="PANTHER" id="PTHR42934">
    <property type="entry name" value="GLYCOLATE OXIDASE SUBUNIT GLCD"/>
    <property type="match status" value="1"/>
</dbReference>
<evidence type="ECO:0000259" key="5">
    <source>
        <dbReference type="PROSITE" id="PS51387"/>
    </source>
</evidence>
<organism evidence="6 7">
    <name type="scientific">Thermacetogenium phaeum</name>
    <dbReference type="NCBI Taxonomy" id="85874"/>
    <lineage>
        <taxon>Bacteria</taxon>
        <taxon>Bacillati</taxon>
        <taxon>Bacillota</taxon>
        <taxon>Clostridia</taxon>
        <taxon>Thermoanaerobacterales</taxon>
        <taxon>Thermoanaerobacteraceae</taxon>
        <taxon>Thermacetogenium</taxon>
    </lineage>
</organism>
<dbReference type="SUPFAM" id="SSF55103">
    <property type="entry name" value="FAD-linked oxidases, C-terminal domain"/>
    <property type="match status" value="1"/>
</dbReference>
<dbReference type="Pfam" id="PF02913">
    <property type="entry name" value="FAD-oxidase_C"/>
    <property type="match status" value="1"/>
</dbReference>
<reference evidence="7" key="1">
    <citation type="journal article" date="2015" name="MBio">
        <title>Genome-Resolved Metagenomic Analysis Reveals Roles for Candidate Phyla and Other Microbial Community Members in Biogeochemical Transformations in Oil Reservoirs.</title>
        <authorList>
            <person name="Hu P."/>
            <person name="Tom L."/>
            <person name="Singh A."/>
            <person name="Thomas B.C."/>
            <person name="Baker B.J."/>
            <person name="Piceno Y.M."/>
            <person name="Andersen G.L."/>
            <person name="Banfield J.F."/>
        </authorList>
    </citation>
    <scope>NUCLEOTIDE SEQUENCE [LARGE SCALE GENOMIC DNA]</scope>
</reference>
<dbReference type="PANTHER" id="PTHR42934:SF3">
    <property type="entry name" value="D-LACTATE DEHYDROGENASE"/>
    <property type="match status" value="1"/>
</dbReference>
<proteinExistence type="inferred from homology"/>
<evidence type="ECO:0000256" key="1">
    <source>
        <dbReference type="ARBA" id="ARBA00008000"/>
    </source>
</evidence>
<dbReference type="InterPro" id="IPR036318">
    <property type="entry name" value="FAD-bd_PCMH-like_sf"/>
</dbReference>
<dbReference type="EMBL" id="LGFO01000257">
    <property type="protein sequence ID" value="KUK35785.1"/>
    <property type="molecule type" value="Genomic_DNA"/>
</dbReference>
<dbReference type="InterPro" id="IPR016167">
    <property type="entry name" value="FAD-bd_PCMH_sub1"/>
</dbReference>
<evidence type="ECO:0000313" key="7">
    <source>
        <dbReference type="Proteomes" id="UP000053326"/>
    </source>
</evidence>
<dbReference type="FunFam" id="3.30.70.2740:FF:000001">
    <property type="entry name" value="D-lactate dehydrogenase mitochondrial"/>
    <property type="match status" value="1"/>
</dbReference>
<dbReference type="InterPro" id="IPR016164">
    <property type="entry name" value="FAD-linked_Oxase-like_C"/>
</dbReference>
<dbReference type="GO" id="GO:0071949">
    <property type="term" value="F:FAD binding"/>
    <property type="evidence" value="ECO:0007669"/>
    <property type="project" value="InterPro"/>
</dbReference>
<sequence>MKREIIEELKGIVGEQHVCTSYEDLYCYTYDSSSVEVDLKKDFPGVVVFPASAEEISAILKLANREKIPVIPRGAGSNVSGGSVSVGDCIVMVLQRLNRILEIDTKNLVAVVEAGVITAQLQQEVEKLGLFYPPDPASLAYSTMGGNVAECAGGPRGVKYGVTRDYVLGLEVVLPTGEIINTGGRTMKNVTGYNMTQLFTGCEGTLGVITKITVKLLPLPEGKKTMMAVFSEIEQASEAVSEIIAGGIIPTTLELMDNLFIRNVEEYAHVGLPVDADALLLIEVDGDKEALDRQIGRIEEVCRSKGAVQLRVAGDEKEAAELWKARRASFAAVSRVRPTIIGEDATVPRSAIPEMVRRIREIAAKYRITIGILGHAGDGNLHATILTDERDREEMARVEKAVDEIFMATLELQGTLSGEHGIGRAKSKFIELQLGKEGLEVQRR</sequence>
<dbReference type="InterPro" id="IPR006094">
    <property type="entry name" value="Oxid_FAD_bind_N"/>
</dbReference>
<accession>A0A117LAP3</accession>
<comment type="similarity">
    <text evidence="1">Belongs to the FAD-binding oxidoreductase/transferase type 4 family.</text>
</comment>
<dbReference type="Proteomes" id="UP000053326">
    <property type="component" value="Unassembled WGS sequence"/>
</dbReference>
<dbReference type="PROSITE" id="PS51387">
    <property type="entry name" value="FAD_PCMH"/>
    <property type="match status" value="1"/>
</dbReference>
<evidence type="ECO:0000256" key="2">
    <source>
        <dbReference type="ARBA" id="ARBA00022630"/>
    </source>
</evidence>
<comment type="caution">
    <text evidence="6">The sequence shown here is derived from an EMBL/GenBank/DDBJ whole genome shotgun (WGS) entry which is preliminary data.</text>
</comment>
<protein>
    <submittedName>
        <fullName evidence="6">Putative glycolate oxidase subunit D</fullName>
    </submittedName>
</protein>
<evidence type="ECO:0000256" key="4">
    <source>
        <dbReference type="ARBA" id="ARBA00023002"/>
    </source>
</evidence>
<evidence type="ECO:0000256" key="3">
    <source>
        <dbReference type="ARBA" id="ARBA00022827"/>
    </source>
</evidence>
<dbReference type="Gene3D" id="3.30.70.2190">
    <property type="match status" value="1"/>
</dbReference>
<dbReference type="InterPro" id="IPR051914">
    <property type="entry name" value="FAD-linked_OxidoTrans_Type4"/>
</dbReference>
<feature type="domain" description="FAD-binding PCMH-type" evidence="5">
    <location>
        <begin position="40"/>
        <end position="219"/>
    </location>
</feature>
<keyword evidence="4" id="KW-0560">Oxidoreductase</keyword>
<dbReference type="InterPro" id="IPR016169">
    <property type="entry name" value="FAD-bd_PCMH_sub2"/>
</dbReference>
<dbReference type="Gene3D" id="3.30.70.2740">
    <property type="match status" value="1"/>
</dbReference>
<evidence type="ECO:0000313" key="6">
    <source>
        <dbReference type="EMBL" id="KUK35785.1"/>
    </source>
</evidence>
<dbReference type="Pfam" id="PF01565">
    <property type="entry name" value="FAD_binding_4"/>
    <property type="match status" value="1"/>
</dbReference>
<name>A0A117LAP3_9THEO</name>
<dbReference type="SUPFAM" id="SSF56176">
    <property type="entry name" value="FAD-binding/transporter-associated domain-like"/>
    <property type="match status" value="1"/>
</dbReference>
<feature type="non-terminal residue" evidence="6">
    <location>
        <position position="444"/>
    </location>
</feature>
<dbReference type="Gene3D" id="3.30.465.10">
    <property type="match status" value="1"/>
</dbReference>